<feature type="signal peptide" evidence="3">
    <location>
        <begin position="1"/>
        <end position="20"/>
    </location>
</feature>
<organism evidence="4 5">
    <name type="scientific">Anaeromyxobacter dehalogenans (strain ATCC BAA-258 / DSM 21875 / 2CP-1)</name>
    <dbReference type="NCBI Taxonomy" id="455488"/>
    <lineage>
        <taxon>Bacteria</taxon>
        <taxon>Pseudomonadati</taxon>
        <taxon>Myxococcota</taxon>
        <taxon>Myxococcia</taxon>
        <taxon>Myxococcales</taxon>
        <taxon>Cystobacterineae</taxon>
        <taxon>Anaeromyxobacteraceae</taxon>
        <taxon>Anaeromyxobacter</taxon>
    </lineage>
</organism>
<proteinExistence type="predicted"/>
<dbReference type="EMBL" id="CP001359">
    <property type="protein sequence ID" value="ACL63668.1"/>
    <property type="molecule type" value="Genomic_DNA"/>
</dbReference>
<sequence>MRRSLAAAAPALVVATALVAAGGLAACRRAAPALPEVRLHASPDLPAEVVRDLAARFAVARVVLVPRAEEAEVAWASDPAALLALAPRLVPGSAAPEPATAQFADPQGRFAPVAARARVLLVARDARLPVDPTNLRDLADPRLRGRVALAHPARGAGPATCAALSLVYGEASLGRFLRLVAANAPVVVGSDAEVRAAVAAGRAAVGLAGSVDGAAGAASAAALRVVYPDQAGRGAVVLPTAAAALAPAAGGAPSPAAVRLVAWLAGADAERILVARAPGLLPLRPEVPVPVGVEPAGNLRALPLDWDGLAAEAARLAPLLERWPDAFAGAGTGRGAAREAAAPEGRPGRLEHAP</sequence>
<keyword evidence="5" id="KW-1185">Reference proteome</keyword>
<feature type="region of interest" description="Disordered" evidence="2">
    <location>
        <begin position="331"/>
        <end position="354"/>
    </location>
</feature>
<dbReference type="Pfam" id="PF13343">
    <property type="entry name" value="SBP_bac_6"/>
    <property type="match status" value="1"/>
</dbReference>
<dbReference type="HOGENOM" id="CLU_782213_0_0_7"/>
<gene>
    <name evidence="4" type="ordered locus">A2cp1_0309</name>
</gene>
<accession>B8J9W5</accession>
<dbReference type="PANTHER" id="PTHR30006:SF24">
    <property type="entry name" value="SLL0237 PROTEIN"/>
    <property type="match status" value="1"/>
</dbReference>
<evidence type="ECO:0000256" key="1">
    <source>
        <dbReference type="ARBA" id="ARBA00022729"/>
    </source>
</evidence>
<evidence type="ECO:0000313" key="4">
    <source>
        <dbReference type="EMBL" id="ACL63668.1"/>
    </source>
</evidence>
<name>B8J9W5_ANAD2</name>
<dbReference type="AlphaFoldDB" id="B8J9W5"/>
<feature type="chain" id="PRO_5002872439" evidence="3">
    <location>
        <begin position="21"/>
        <end position="354"/>
    </location>
</feature>
<evidence type="ECO:0000256" key="3">
    <source>
        <dbReference type="SAM" id="SignalP"/>
    </source>
</evidence>
<dbReference type="PANTHER" id="PTHR30006">
    <property type="entry name" value="THIAMINE-BINDING PERIPLASMIC PROTEIN-RELATED"/>
    <property type="match status" value="1"/>
</dbReference>
<dbReference type="Gene3D" id="3.40.190.10">
    <property type="entry name" value="Periplasmic binding protein-like II"/>
    <property type="match status" value="2"/>
</dbReference>
<evidence type="ECO:0000256" key="2">
    <source>
        <dbReference type="SAM" id="MobiDB-lite"/>
    </source>
</evidence>
<dbReference type="Proteomes" id="UP000007089">
    <property type="component" value="Chromosome"/>
</dbReference>
<dbReference type="KEGG" id="acp:A2cp1_0309"/>
<dbReference type="RefSeq" id="WP_012631724.1">
    <property type="nucleotide sequence ID" value="NC_011891.1"/>
</dbReference>
<protein>
    <submittedName>
        <fullName evidence="4">ABC-type Fe3+ transporter, periplasmic ligand binding protein</fullName>
    </submittedName>
</protein>
<dbReference type="PROSITE" id="PS51257">
    <property type="entry name" value="PROKAR_LIPOPROTEIN"/>
    <property type="match status" value="1"/>
</dbReference>
<reference evidence="4" key="1">
    <citation type="submission" date="2009-01" db="EMBL/GenBank/DDBJ databases">
        <title>Complete sequence of Anaeromyxobacter dehalogenans 2CP-1.</title>
        <authorList>
            <consortium name="US DOE Joint Genome Institute"/>
            <person name="Lucas S."/>
            <person name="Copeland A."/>
            <person name="Lapidus A."/>
            <person name="Glavina del Rio T."/>
            <person name="Dalin E."/>
            <person name="Tice H."/>
            <person name="Bruce D."/>
            <person name="Goodwin L."/>
            <person name="Pitluck S."/>
            <person name="Saunders E."/>
            <person name="Brettin T."/>
            <person name="Detter J.C."/>
            <person name="Han C."/>
            <person name="Larimer F."/>
            <person name="Land M."/>
            <person name="Hauser L."/>
            <person name="Kyrpides N."/>
            <person name="Ovchinnikova G."/>
            <person name="Beliaev A.S."/>
            <person name="Richardson P."/>
        </authorList>
    </citation>
    <scope>NUCLEOTIDE SEQUENCE</scope>
    <source>
        <strain evidence="4">2CP-1</strain>
    </source>
</reference>
<keyword evidence="1 3" id="KW-0732">Signal</keyword>
<dbReference type="SUPFAM" id="SSF53850">
    <property type="entry name" value="Periplasmic binding protein-like II"/>
    <property type="match status" value="1"/>
</dbReference>
<evidence type="ECO:0000313" key="5">
    <source>
        <dbReference type="Proteomes" id="UP000007089"/>
    </source>
</evidence>